<feature type="compositionally biased region" description="Basic and acidic residues" evidence="2">
    <location>
        <begin position="321"/>
        <end position="351"/>
    </location>
</feature>
<feature type="region of interest" description="Disordered" evidence="2">
    <location>
        <begin position="386"/>
        <end position="408"/>
    </location>
</feature>
<feature type="coiled-coil region" evidence="1">
    <location>
        <begin position="233"/>
        <end position="296"/>
    </location>
</feature>
<feature type="compositionally biased region" description="Polar residues" evidence="2">
    <location>
        <begin position="65"/>
        <end position="74"/>
    </location>
</feature>
<dbReference type="EMBL" id="JALLPJ020000783">
    <property type="protein sequence ID" value="KAL3783052.1"/>
    <property type="molecule type" value="Genomic_DNA"/>
</dbReference>
<proteinExistence type="predicted"/>
<keyword evidence="4" id="KW-1185">Reference proteome</keyword>
<evidence type="ECO:0000313" key="3">
    <source>
        <dbReference type="EMBL" id="KAL3783052.1"/>
    </source>
</evidence>
<feature type="compositionally biased region" description="Basic and acidic residues" evidence="2">
    <location>
        <begin position="50"/>
        <end position="63"/>
    </location>
</feature>
<protein>
    <submittedName>
        <fullName evidence="3">Uncharacterized protein</fullName>
    </submittedName>
</protein>
<keyword evidence="1" id="KW-0175">Coiled coil</keyword>
<feature type="region of interest" description="Disordered" evidence="2">
    <location>
        <begin position="302"/>
        <end position="351"/>
    </location>
</feature>
<gene>
    <name evidence="3" type="ORF">ACHAWO_006626</name>
</gene>
<dbReference type="Proteomes" id="UP001530400">
    <property type="component" value="Unassembled WGS sequence"/>
</dbReference>
<name>A0ABD3P5N8_9STRA</name>
<evidence type="ECO:0000256" key="2">
    <source>
        <dbReference type="SAM" id="MobiDB-lite"/>
    </source>
</evidence>
<organism evidence="3 4">
    <name type="scientific">Cyclotella atomus</name>
    <dbReference type="NCBI Taxonomy" id="382360"/>
    <lineage>
        <taxon>Eukaryota</taxon>
        <taxon>Sar</taxon>
        <taxon>Stramenopiles</taxon>
        <taxon>Ochrophyta</taxon>
        <taxon>Bacillariophyta</taxon>
        <taxon>Coscinodiscophyceae</taxon>
        <taxon>Thalassiosirophycidae</taxon>
        <taxon>Stephanodiscales</taxon>
        <taxon>Stephanodiscaceae</taxon>
        <taxon>Cyclotella</taxon>
    </lineage>
</organism>
<sequence>MFERIRGAIAGEPRSPTPSHSPAPSHTSASQRQAGFRSPNFMPPFLRGDSIGDEHESPMRGKNDTIMTPKSKSPGTIRASAAALLSMASPPPFNGDSDAKEDITDIKERNTLEHQINKRDMRISKLQQDLHALQNQYRQMQKDHTTLRRQQLESTHRHDIALKLWSRTNEGLKARVECFEKETTATAAKEIASLIRDAAPSNKDSAYLMMLQEQLNKATVKLDHLGGQTDVVLHKGEEVVESLREEMNEVIRERSRMEIELLDQEKMLEEDKKWMVMKTERRLKRVQGEIDYLEKRAVEELKNKEGKEDGEEEEDEDDGDSNTKEDPKAKEDDEIKREKLRQELRAAEKERDRTISILRAKLFEKNDEYAALMKVKEQRAVEVKRLEDEKKDREMWQRSREDMIPNSD</sequence>
<evidence type="ECO:0000313" key="4">
    <source>
        <dbReference type="Proteomes" id="UP001530400"/>
    </source>
</evidence>
<accession>A0ABD3P5N8</accession>
<dbReference type="AlphaFoldDB" id="A0ABD3P5N8"/>
<comment type="caution">
    <text evidence="3">The sequence shown here is derived from an EMBL/GenBank/DDBJ whole genome shotgun (WGS) entry which is preliminary data.</text>
</comment>
<feature type="region of interest" description="Disordered" evidence="2">
    <location>
        <begin position="1"/>
        <end position="75"/>
    </location>
</feature>
<feature type="compositionally biased region" description="Acidic residues" evidence="2">
    <location>
        <begin position="308"/>
        <end position="320"/>
    </location>
</feature>
<feature type="coiled-coil region" evidence="1">
    <location>
        <begin position="116"/>
        <end position="182"/>
    </location>
</feature>
<reference evidence="3 4" key="1">
    <citation type="submission" date="2024-10" db="EMBL/GenBank/DDBJ databases">
        <title>Updated reference genomes for cyclostephanoid diatoms.</title>
        <authorList>
            <person name="Roberts W.R."/>
            <person name="Alverson A.J."/>
        </authorList>
    </citation>
    <scope>NUCLEOTIDE SEQUENCE [LARGE SCALE GENOMIC DNA]</scope>
    <source>
        <strain evidence="3 4">AJA010-31</strain>
    </source>
</reference>
<evidence type="ECO:0000256" key="1">
    <source>
        <dbReference type="SAM" id="Coils"/>
    </source>
</evidence>